<name>A0AAI9NZC5_9FIRM</name>
<evidence type="ECO:0000313" key="1">
    <source>
        <dbReference type="EMBL" id="GFO95161.1"/>
    </source>
</evidence>
<reference evidence="1" key="1">
    <citation type="submission" date="2020-06" db="EMBL/GenBank/DDBJ databases">
        <title>Characterization of fructooligosaccharide metabolism and fructooligosaccharide-degrading enzymes in human commensal butyrate producers.</title>
        <authorList>
            <person name="Tanno H."/>
            <person name="Fujii T."/>
            <person name="Hirano K."/>
            <person name="Maeno S."/>
            <person name="Tonozuka T."/>
            <person name="Sakamoto M."/>
            <person name="Ohkuma M."/>
            <person name="Tochio T."/>
            <person name="Endo A."/>
        </authorList>
    </citation>
    <scope>NUCLEOTIDE SEQUENCE</scope>
    <source>
        <strain evidence="1">JCM 31265</strain>
    </source>
</reference>
<organism evidence="1 2">
    <name type="scientific">Coprococcus eutactus</name>
    <dbReference type="NCBI Taxonomy" id="33043"/>
    <lineage>
        <taxon>Bacteria</taxon>
        <taxon>Bacillati</taxon>
        <taxon>Bacillota</taxon>
        <taxon>Clostridia</taxon>
        <taxon>Lachnospirales</taxon>
        <taxon>Lachnospiraceae</taxon>
        <taxon>Coprococcus</taxon>
    </lineage>
</organism>
<dbReference type="RefSeq" id="WP_055222294.1">
    <property type="nucleotide sequence ID" value="NZ_BLYL01000014.1"/>
</dbReference>
<gene>
    <name evidence="1" type="ORF">COEU31_22070</name>
</gene>
<sequence length="114" mass="13008">MEEREAIAKLKATTDYRYSHYAYTNDTGKAFDMAIKALEEQASEKRKSEKSMRIEAKKLIEEHPTVYDVDKVVEQLETEGSKIEIQYENNYEKGLLDGIGKAIEIVKEGGTDGR</sequence>
<evidence type="ECO:0000313" key="2">
    <source>
        <dbReference type="Proteomes" id="UP000660047"/>
    </source>
</evidence>
<protein>
    <submittedName>
        <fullName evidence="1">Uncharacterized protein</fullName>
    </submittedName>
</protein>
<dbReference type="EMBL" id="BLYL01000014">
    <property type="protein sequence ID" value="GFO95161.1"/>
    <property type="molecule type" value="Genomic_DNA"/>
</dbReference>
<comment type="caution">
    <text evidence="1">The sequence shown here is derived from an EMBL/GenBank/DDBJ whole genome shotgun (WGS) entry which is preliminary data.</text>
</comment>
<dbReference type="AlphaFoldDB" id="A0AAI9NZC5"/>
<dbReference type="Proteomes" id="UP000660047">
    <property type="component" value="Unassembled WGS sequence"/>
</dbReference>
<accession>A0AAI9NZC5</accession>
<proteinExistence type="predicted"/>